<feature type="transmembrane region" description="Helical" evidence="1">
    <location>
        <begin position="20"/>
        <end position="39"/>
    </location>
</feature>
<evidence type="ECO:0000313" key="2">
    <source>
        <dbReference type="EMBL" id="KYQ72826.1"/>
    </source>
</evidence>
<reference evidence="2 3" key="1">
    <citation type="submission" date="2016-03" db="EMBL/GenBank/DDBJ databases">
        <title>Acinetobacter genomospecies 28 strain ANC 4149.</title>
        <authorList>
            <person name="Radolfova-Krizova L."/>
            <person name="Nemec A."/>
        </authorList>
    </citation>
    <scope>NUCLEOTIDE SEQUENCE [LARGE SCALE GENOMIC DNA]</scope>
    <source>
        <strain evidence="2 3">ANC 4149</strain>
    </source>
</reference>
<feature type="transmembrane region" description="Helical" evidence="1">
    <location>
        <begin position="59"/>
        <end position="78"/>
    </location>
</feature>
<proteinExistence type="predicted"/>
<accession>A0A151Y491</accession>
<evidence type="ECO:0000256" key="1">
    <source>
        <dbReference type="SAM" id="Phobius"/>
    </source>
</evidence>
<comment type="caution">
    <text evidence="2">The sequence shown here is derived from an EMBL/GenBank/DDBJ whole genome shotgun (WGS) entry which is preliminary data.</text>
</comment>
<keyword evidence="1" id="KW-1133">Transmembrane helix</keyword>
<sequence length="152" mass="17602">MSKQSNNLEVEEFKTIEWKIKISLFIGFALICIVLITYFSNFHGYLSKNDSTWGTFGDFIGGTLNPILAALGFYWLTASIRLQLKELRDTREVLKETAIHQEKLAELENINVETQKKLFEIQQLTLEKQIIASKSQQEQISLQNFENIFFSC</sequence>
<evidence type="ECO:0000313" key="3">
    <source>
        <dbReference type="Proteomes" id="UP000076276"/>
    </source>
</evidence>
<organism evidence="2 3">
    <name type="scientific">Acinetobacter pragensis</name>
    <dbReference type="NCBI Taxonomy" id="1806892"/>
    <lineage>
        <taxon>Bacteria</taxon>
        <taxon>Pseudomonadati</taxon>
        <taxon>Pseudomonadota</taxon>
        <taxon>Gammaproteobacteria</taxon>
        <taxon>Moraxellales</taxon>
        <taxon>Moraxellaceae</taxon>
        <taxon>Acinetobacter</taxon>
    </lineage>
</organism>
<name>A0A151Y491_9GAMM</name>
<gene>
    <name evidence="2" type="ORF">AZH43_08215</name>
</gene>
<protein>
    <submittedName>
        <fullName evidence="2">Uncharacterized protein</fullName>
    </submittedName>
</protein>
<keyword evidence="1" id="KW-0472">Membrane</keyword>
<dbReference type="RefSeq" id="WP_067667216.1">
    <property type="nucleotide sequence ID" value="NZ_CBCSIK010000002.1"/>
</dbReference>
<dbReference type="STRING" id="1806892.AZH43_08215"/>
<keyword evidence="3" id="KW-1185">Reference proteome</keyword>
<dbReference type="Proteomes" id="UP000076276">
    <property type="component" value="Unassembled WGS sequence"/>
</dbReference>
<keyword evidence="1" id="KW-0812">Transmembrane</keyword>
<dbReference type="AlphaFoldDB" id="A0A151Y491"/>
<dbReference type="EMBL" id="LUAW01000013">
    <property type="protein sequence ID" value="KYQ72826.1"/>
    <property type="molecule type" value="Genomic_DNA"/>
</dbReference>
<dbReference type="OrthoDB" id="6422829at2"/>